<feature type="compositionally biased region" description="Polar residues" evidence="1">
    <location>
        <begin position="96"/>
        <end position="108"/>
    </location>
</feature>
<comment type="caution">
    <text evidence="2">The sequence shown here is derived from an EMBL/GenBank/DDBJ whole genome shotgun (WGS) entry which is preliminary data.</text>
</comment>
<keyword evidence="3" id="KW-1185">Reference proteome</keyword>
<organism evidence="2 3">
    <name type="scientific">Pleuronectes platessa</name>
    <name type="common">European plaice</name>
    <dbReference type="NCBI Taxonomy" id="8262"/>
    <lineage>
        <taxon>Eukaryota</taxon>
        <taxon>Metazoa</taxon>
        <taxon>Chordata</taxon>
        <taxon>Craniata</taxon>
        <taxon>Vertebrata</taxon>
        <taxon>Euteleostomi</taxon>
        <taxon>Actinopterygii</taxon>
        <taxon>Neopterygii</taxon>
        <taxon>Teleostei</taxon>
        <taxon>Neoteleostei</taxon>
        <taxon>Acanthomorphata</taxon>
        <taxon>Carangaria</taxon>
        <taxon>Pleuronectiformes</taxon>
        <taxon>Pleuronectoidei</taxon>
        <taxon>Pleuronectidae</taxon>
        <taxon>Pleuronectes</taxon>
    </lineage>
</organism>
<accession>A0A9N7TG29</accession>
<feature type="compositionally biased region" description="Basic and acidic residues" evidence="1">
    <location>
        <begin position="7"/>
        <end position="17"/>
    </location>
</feature>
<feature type="region of interest" description="Disordered" evidence="1">
    <location>
        <begin position="68"/>
        <end position="108"/>
    </location>
</feature>
<name>A0A9N7TG29_PLEPL</name>
<dbReference type="AlphaFoldDB" id="A0A9N7TG29"/>
<protein>
    <submittedName>
        <fullName evidence="2">Uncharacterized protein</fullName>
    </submittedName>
</protein>
<evidence type="ECO:0000313" key="2">
    <source>
        <dbReference type="EMBL" id="CAB1412317.1"/>
    </source>
</evidence>
<gene>
    <name evidence="2" type="ORF">PLEPLA_LOCUS8</name>
</gene>
<evidence type="ECO:0000256" key="1">
    <source>
        <dbReference type="SAM" id="MobiDB-lite"/>
    </source>
</evidence>
<dbReference type="Proteomes" id="UP001153269">
    <property type="component" value="Unassembled WGS sequence"/>
</dbReference>
<reference evidence="2" key="1">
    <citation type="submission" date="2020-03" db="EMBL/GenBank/DDBJ databases">
        <authorList>
            <person name="Weist P."/>
        </authorList>
    </citation>
    <scope>NUCLEOTIDE SEQUENCE</scope>
</reference>
<proteinExistence type="predicted"/>
<dbReference type="EMBL" id="CADEAL010000001">
    <property type="protein sequence ID" value="CAB1412317.1"/>
    <property type="molecule type" value="Genomic_DNA"/>
</dbReference>
<sequence>MAWQWRGSERGRGEERGSGGGGESRGEAGALVVVLGGGSTRGRRCETPSAAAVAGASSLLSLVKLSGTPHFQPRRPRLAPRACPLDVPRCGEDPESQASDSRAPCQSG</sequence>
<evidence type="ECO:0000313" key="3">
    <source>
        <dbReference type="Proteomes" id="UP001153269"/>
    </source>
</evidence>
<feature type="region of interest" description="Disordered" evidence="1">
    <location>
        <begin position="1"/>
        <end position="30"/>
    </location>
</feature>